<dbReference type="eggNOG" id="COG2384">
    <property type="taxonomic scope" value="Bacteria"/>
</dbReference>
<dbReference type="AlphaFoldDB" id="A0A0R2KRC8"/>
<comment type="caution">
    <text evidence="1">The sequence shown here is derived from an EMBL/GenBank/DDBJ whole genome shotgun (WGS) entry which is preliminary data.</text>
</comment>
<dbReference type="OrthoDB" id="5881184at2"/>
<evidence type="ECO:0000313" key="2">
    <source>
        <dbReference type="Proteomes" id="UP000051500"/>
    </source>
</evidence>
<dbReference type="InterPro" id="IPR006901">
    <property type="entry name" value="TrmK"/>
</dbReference>
<dbReference type="GO" id="GO:0160105">
    <property type="term" value="F:tRNA (adenine(22)-N1)-methyltransferase activity"/>
    <property type="evidence" value="ECO:0007669"/>
    <property type="project" value="InterPro"/>
</dbReference>
<dbReference type="Proteomes" id="UP000051500">
    <property type="component" value="Unassembled WGS sequence"/>
</dbReference>
<evidence type="ECO:0008006" key="3">
    <source>
        <dbReference type="Google" id="ProtNLM"/>
    </source>
</evidence>
<dbReference type="Gene3D" id="1.10.287.1890">
    <property type="match status" value="1"/>
</dbReference>
<evidence type="ECO:0000313" key="1">
    <source>
        <dbReference type="EMBL" id="KRN88855.1"/>
    </source>
</evidence>
<dbReference type="PATRIC" id="fig|1122146.4.peg.855"/>
<dbReference type="EMBL" id="JQBZ01000025">
    <property type="protein sequence ID" value="KRN88855.1"/>
    <property type="molecule type" value="Genomic_DNA"/>
</dbReference>
<dbReference type="InterPro" id="IPR029063">
    <property type="entry name" value="SAM-dependent_MTases_sf"/>
</dbReference>
<sequence length="233" mass="26102">MDSNNLSQRLLKVANYIPQGARLADIGSDHAYLPAYLLLNDAISFAVAGEVVPGPYENACHEVKKQNLNDKITVRLADGLAAIHPEDQIDTIAICGMGGTLITEILNANPEKLNNHPLLVLQPNVGEKNVRQWIVDHGYRILNEEILEEDHHIYEIIVAEYAPQTAEKLSLADLTFGPYLRKNKGEIFIKKWQSEQAKIQTVLKQLEQAKNMPVAKKEALLTQYQEIEGMLND</sequence>
<dbReference type="RefSeq" id="WP_027107255.1">
    <property type="nucleotide sequence ID" value="NZ_JQBZ01000025.1"/>
</dbReference>
<dbReference type="PANTHER" id="PTHR38451">
    <property type="entry name" value="TRNA (ADENINE(22)-N(1))-METHYLTRANSFERASE"/>
    <property type="match status" value="1"/>
</dbReference>
<reference evidence="1 2" key="1">
    <citation type="journal article" date="2015" name="Genome Announc.">
        <title>Expanding the biotechnology potential of lactobacilli through comparative genomics of 213 strains and associated genera.</title>
        <authorList>
            <person name="Sun Z."/>
            <person name="Harris H.M."/>
            <person name="McCann A."/>
            <person name="Guo C."/>
            <person name="Argimon S."/>
            <person name="Zhang W."/>
            <person name="Yang X."/>
            <person name="Jeffery I.B."/>
            <person name="Cooney J.C."/>
            <person name="Kagawa T.F."/>
            <person name="Liu W."/>
            <person name="Song Y."/>
            <person name="Salvetti E."/>
            <person name="Wrobel A."/>
            <person name="Rasinkangas P."/>
            <person name="Parkhill J."/>
            <person name="Rea M.C."/>
            <person name="O'Sullivan O."/>
            <person name="Ritari J."/>
            <person name="Douillard F.P."/>
            <person name="Paul Ross R."/>
            <person name="Yang R."/>
            <person name="Briner A.E."/>
            <person name="Felis G.E."/>
            <person name="de Vos W.M."/>
            <person name="Barrangou R."/>
            <person name="Klaenhammer T.R."/>
            <person name="Caufield P.W."/>
            <person name="Cui Y."/>
            <person name="Zhang H."/>
            <person name="O'Toole P.W."/>
        </authorList>
    </citation>
    <scope>NUCLEOTIDE SEQUENCE [LARGE SCALE GENOMIC DNA]</scope>
    <source>
        <strain evidence="1 2">DSM 22408</strain>
    </source>
</reference>
<keyword evidence="2" id="KW-1185">Reference proteome</keyword>
<accession>A0A0R2KRC8</accession>
<name>A0A0R2KRC8_9LACO</name>
<organism evidence="1 2">
    <name type="scientific">Ligilactobacillus ceti DSM 22408</name>
    <dbReference type="NCBI Taxonomy" id="1122146"/>
    <lineage>
        <taxon>Bacteria</taxon>
        <taxon>Bacillati</taxon>
        <taxon>Bacillota</taxon>
        <taxon>Bacilli</taxon>
        <taxon>Lactobacillales</taxon>
        <taxon>Lactobacillaceae</taxon>
        <taxon>Ligilactobacillus</taxon>
    </lineage>
</organism>
<protein>
    <recommendedName>
        <fullName evidence="3">SAM-dependent methyltransferase</fullName>
    </recommendedName>
</protein>
<dbReference type="SUPFAM" id="SSF53335">
    <property type="entry name" value="S-adenosyl-L-methionine-dependent methyltransferases"/>
    <property type="match status" value="1"/>
</dbReference>
<proteinExistence type="predicted"/>
<dbReference type="PIRSF" id="PIRSF018637">
    <property type="entry name" value="TrmK"/>
    <property type="match status" value="1"/>
</dbReference>
<dbReference type="STRING" id="1122146.IV53_GL000825"/>
<dbReference type="Gene3D" id="3.40.50.150">
    <property type="entry name" value="Vaccinia Virus protein VP39"/>
    <property type="match status" value="1"/>
</dbReference>
<dbReference type="Pfam" id="PF04816">
    <property type="entry name" value="TrmK"/>
    <property type="match status" value="1"/>
</dbReference>
<dbReference type="PANTHER" id="PTHR38451:SF1">
    <property type="entry name" value="TRNA (ADENINE(22)-N(1))-METHYLTRANSFERASE"/>
    <property type="match status" value="1"/>
</dbReference>
<gene>
    <name evidence="1" type="ORF">IV53_GL000825</name>
</gene>